<evidence type="ECO:0000313" key="7">
    <source>
        <dbReference type="EMBL" id="OHA03393.1"/>
    </source>
</evidence>
<dbReference type="AlphaFoldDB" id="A0A1G2KVG3"/>
<evidence type="ECO:0000256" key="2">
    <source>
        <dbReference type="ARBA" id="ARBA00022481"/>
    </source>
</evidence>
<protein>
    <recommendedName>
        <fullName evidence="9">Type II secretion system protein GspG C-terminal domain-containing protein</fullName>
    </recommendedName>
</protein>
<sequence>MTNLIIRMFKRFFLSNSSKKGFTLIELLVVIAIIGILASIVLASLNTARKKSRDARRVADIKQIQLALELYFDAKSEYPDDTGNLDPDYIPAVPKDPDGTAYRFNSYTTSTNPPIAADDCTEASETCLSYHIGANLEESTNVALDGDIDAAGDVVEGADADGCNNEASFYCYDVRP</sequence>
<dbReference type="PANTHER" id="PTHR30093:SF44">
    <property type="entry name" value="TYPE II SECRETION SYSTEM CORE PROTEIN G"/>
    <property type="match status" value="1"/>
</dbReference>
<dbReference type="Gene3D" id="3.30.700.10">
    <property type="entry name" value="Glycoprotein, Type 4 Pilin"/>
    <property type="match status" value="1"/>
</dbReference>
<dbReference type="PRINTS" id="PR00813">
    <property type="entry name" value="BCTERIALGSPG"/>
</dbReference>
<accession>A0A1G2KVG3</accession>
<evidence type="ECO:0008006" key="9">
    <source>
        <dbReference type="Google" id="ProtNLM"/>
    </source>
</evidence>
<evidence type="ECO:0000313" key="8">
    <source>
        <dbReference type="Proteomes" id="UP000177811"/>
    </source>
</evidence>
<keyword evidence="3 6" id="KW-0812">Transmembrane</keyword>
<gene>
    <name evidence="7" type="ORF">A3C16_05705</name>
</gene>
<comment type="subcellular location">
    <subcellularLocation>
        <location evidence="1">Membrane</location>
        <topology evidence="1">Single-pass membrane protein</topology>
    </subcellularLocation>
</comment>
<evidence type="ECO:0000256" key="4">
    <source>
        <dbReference type="ARBA" id="ARBA00022989"/>
    </source>
</evidence>
<dbReference type="InterPro" id="IPR000983">
    <property type="entry name" value="Bac_GSPG_pilin"/>
</dbReference>
<comment type="caution">
    <text evidence="7">The sequence shown here is derived from an EMBL/GenBank/DDBJ whole genome shotgun (WGS) entry which is preliminary data.</text>
</comment>
<dbReference type="InterPro" id="IPR045584">
    <property type="entry name" value="Pilin-like"/>
</dbReference>
<dbReference type="PROSITE" id="PS00409">
    <property type="entry name" value="PROKAR_NTER_METHYL"/>
    <property type="match status" value="1"/>
</dbReference>
<dbReference type="GO" id="GO:0016020">
    <property type="term" value="C:membrane"/>
    <property type="evidence" value="ECO:0007669"/>
    <property type="project" value="UniProtKB-SubCell"/>
</dbReference>
<dbReference type="Pfam" id="PF07963">
    <property type="entry name" value="N_methyl"/>
    <property type="match status" value="1"/>
</dbReference>
<keyword evidence="5 6" id="KW-0472">Membrane</keyword>
<evidence type="ECO:0000256" key="5">
    <source>
        <dbReference type="ARBA" id="ARBA00023136"/>
    </source>
</evidence>
<evidence type="ECO:0000256" key="6">
    <source>
        <dbReference type="SAM" id="Phobius"/>
    </source>
</evidence>
<dbReference type="GO" id="GO:0015628">
    <property type="term" value="P:protein secretion by the type II secretion system"/>
    <property type="evidence" value="ECO:0007669"/>
    <property type="project" value="InterPro"/>
</dbReference>
<proteinExistence type="predicted"/>
<evidence type="ECO:0000256" key="1">
    <source>
        <dbReference type="ARBA" id="ARBA00004167"/>
    </source>
</evidence>
<dbReference type="SUPFAM" id="SSF54523">
    <property type="entry name" value="Pili subunits"/>
    <property type="match status" value="1"/>
</dbReference>
<feature type="transmembrane region" description="Helical" evidence="6">
    <location>
        <begin position="21"/>
        <end position="45"/>
    </location>
</feature>
<name>A0A1G2KVG3_9BACT</name>
<evidence type="ECO:0000256" key="3">
    <source>
        <dbReference type="ARBA" id="ARBA00022692"/>
    </source>
</evidence>
<dbReference type="InterPro" id="IPR012902">
    <property type="entry name" value="N_methyl_site"/>
</dbReference>
<keyword evidence="4 6" id="KW-1133">Transmembrane helix</keyword>
<dbReference type="NCBIfam" id="TIGR02532">
    <property type="entry name" value="IV_pilin_GFxxxE"/>
    <property type="match status" value="1"/>
</dbReference>
<dbReference type="PANTHER" id="PTHR30093">
    <property type="entry name" value="GENERAL SECRETION PATHWAY PROTEIN G"/>
    <property type="match status" value="1"/>
</dbReference>
<keyword evidence="2" id="KW-0488">Methylation</keyword>
<dbReference type="GO" id="GO:0015627">
    <property type="term" value="C:type II protein secretion system complex"/>
    <property type="evidence" value="ECO:0007669"/>
    <property type="project" value="InterPro"/>
</dbReference>
<dbReference type="Proteomes" id="UP000177811">
    <property type="component" value="Unassembled WGS sequence"/>
</dbReference>
<dbReference type="EMBL" id="MHQL01000016">
    <property type="protein sequence ID" value="OHA03393.1"/>
    <property type="molecule type" value="Genomic_DNA"/>
</dbReference>
<reference evidence="7 8" key="1">
    <citation type="journal article" date="2016" name="Nat. Commun.">
        <title>Thousands of microbial genomes shed light on interconnected biogeochemical processes in an aquifer system.</title>
        <authorList>
            <person name="Anantharaman K."/>
            <person name="Brown C.T."/>
            <person name="Hug L.A."/>
            <person name="Sharon I."/>
            <person name="Castelle C.J."/>
            <person name="Probst A.J."/>
            <person name="Thomas B.C."/>
            <person name="Singh A."/>
            <person name="Wilkins M.J."/>
            <person name="Karaoz U."/>
            <person name="Brodie E.L."/>
            <person name="Williams K.H."/>
            <person name="Hubbard S.S."/>
            <person name="Banfield J.F."/>
        </authorList>
    </citation>
    <scope>NUCLEOTIDE SEQUENCE [LARGE SCALE GENOMIC DNA]</scope>
</reference>
<organism evidence="7 8">
    <name type="scientific">Candidatus Sungbacteria bacterium RIFCSPHIGHO2_02_FULL_51_29</name>
    <dbReference type="NCBI Taxonomy" id="1802273"/>
    <lineage>
        <taxon>Bacteria</taxon>
        <taxon>Candidatus Sungiibacteriota</taxon>
    </lineage>
</organism>